<name>A0ACC2JNN9_9PEZI</name>
<sequence>MVGRYIDLLESLCRRRGWQDPSYEFHKDQGGYRCTVLVNGQEYETGLGGGPDSAQEDVAMRAFSELRKYFDGRKESHMKEHTNRGHHRVLSSEQSSSTTKGFPALSPPEHGAPTIGLPLPTPDPSYEFPLDLQLKRALSRANNGWVHTFLQNSFADVATGEYEWLTELQSLGYSPTEIADILLEKSRDSPFIFARFEVPDVAEFVEGFHQEECVHSGLFNTKAGTEGSEHGSTSPSDSSPGVSISPLESIEYFCGIGGVKPPYTGDAKLLFGSLHFEDDNSTAISGLHDGTMSQVIADLGRAAGILQQLRGCCDAFSLLCLKTSYVELVSVDLKTLRCLNDIIRWDSDEDTSWDHVCRILEKFNPRLFGALGSLALAIQCLSLAFLSYSQAHCGTVRPFFLDTPLSRVILIGNQRWTSDFHGPCIVGSLVELGCFGDMLQQPVFAFQYFDHYDREAILERRLGLDLLASPEEVLDTWGPGGFMLPKDDKENLYAISIGGGLITPVATIPISLHWSPTTRLDPHPTVTFHRKRKIRIGAKVSRNDQCQAKPQEKLQLAYSMLKELGTSPSYWEVSERQLGIGLQAGQSTIALLQFNQTWVKRHGMTKKARLLAQRAVYVADLEGYFGIQVSVCTGIARRVRLRDLLSEALPAYVGALVARPPGWKSLLDDFNILEILKEGDLTAWLESLNYDLQKTFENLVVAILFILQDTGVDRKGENFIIGCIQPDMPFQCFNIPCQRENYWARMVADSEDIATFAYVTTRCLETDVVKCRGSKAHWANSTALLWTAVSCYEERMLQTASTLSPPVPWTLKHSEAYLVGKSEAPLFVQVERVNDRDEPRLLVSVSKIGLDILLRLYRKASSTKLRRLREKGAFNQKAENVMVLSQG</sequence>
<dbReference type="EMBL" id="JAPUUL010000878">
    <property type="protein sequence ID" value="KAJ8129055.1"/>
    <property type="molecule type" value="Genomic_DNA"/>
</dbReference>
<gene>
    <name evidence="1" type="ORF">O1611_g4576</name>
</gene>
<proteinExistence type="predicted"/>
<keyword evidence="2" id="KW-1185">Reference proteome</keyword>
<protein>
    <submittedName>
        <fullName evidence="1">Uncharacterized protein</fullName>
    </submittedName>
</protein>
<dbReference type="Proteomes" id="UP001153332">
    <property type="component" value="Unassembled WGS sequence"/>
</dbReference>
<evidence type="ECO:0000313" key="1">
    <source>
        <dbReference type="EMBL" id="KAJ8129055.1"/>
    </source>
</evidence>
<organism evidence="1 2">
    <name type="scientific">Lasiodiplodia mahajangana</name>
    <dbReference type="NCBI Taxonomy" id="1108764"/>
    <lineage>
        <taxon>Eukaryota</taxon>
        <taxon>Fungi</taxon>
        <taxon>Dikarya</taxon>
        <taxon>Ascomycota</taxon>
        <taxon>Pezizomycotina</taxon>
        <taxon>Dothideomycetes</taxon>
        <taxon>Dothideomycetes incertae sedis</taxon>
        <taxon>Botryosphaeriales</taxon>
        <taxon>Botryosphaeriaceae</taxon>
        <taxon>Lasiodiplodia</taxon>
    </lineage>
</organism>
<evidence type="ECO:0000313" key="2">
    <source>
        <dbReference type="Proteomes" id="UP001153332"/>
    </source>
</evidence>
<comment type="caution">
    <text evidence="1">The sequence shown here is derived from an EMBL/GenBank/DDBJ whole genome shotgun (WGS) entry which is preliminary data.</text>
</comment>
<reference evidence="1" key="1">
    <citation type="submission" date="2022-12" db="EMBL/GenBank/DDBJ databases">
        <title>Genome Sequence of Lasiodiplodia mahajangana.</title>
        <authorList>
            <person name="Buettner E."/>
        </authorList>
    </citation>
    <scope>NUCLEOTIDE SEQUENCE</scope>
    <source>
        <strain evidence="1">VT137</strain>
    </source>
</reference>
<accession>A0ACC2JNN9</accession>